<dbReference type="AlphaFoldDB" id="A0A6C0F2W8"/>
<proteinExistence type="predicted"/>
<organism evidence="2">
    <name type="scientific">viral metagenome</name>
    <dbReference type="NCBI Taxonomy" id="1070528"/>
    <lineage>
        <taxon>unclassified sequences</taxon>
        <taxon>metagenomes</taxon>
        <taxon>organismal metagenomes</taxon>
    </lineage>
</organism>
<feature type="compositionally biased region" description="Acidic residues" evidence="1">
    <location>
        <begin position="36"/>
        <end position="56"/>
    </location>
</feature>
<feature type="region of interest" description="Disordered" evidence="1">
    <location>
        <begin position="33"/>
        <end position="56"/>
    </location>
</feature>
<protein>
    <submittedName>
        <fullName evidence="2">Uncharacterized protein</fullName>
    </submittedName>
</protein>
<accession>A0A6C0F2W8</accession>
<dbReference type="EMBL" id="MN739028">
    <property type="protein sequence ID" value="QHT35966.1"/>
    <property type="molecule type" value="Genomic_DNA"/>
</dbReference>
<reference evidence="2" key="1">
    <citation type="journal article" date="2020" name="Nature">
        <title>Giant virus diversity and host interactions through global metagenomics.</title>
        <authorList>
            <person name="Schulz F."/>
            <person name="Roux S."/>
            <person name="Paez-Espino D."/>
            <person name="Jungbluth S."/>
            <person name="Walsh D.A."/>
            <person name="Denef V.J."/>
            <person name="McMahon K.D."/>
            <person name="Konstantinidis K.T."/>
            <person name="Eloe-Fadrosh E.A."/>
            <person name="Kyrpides N.C."/>
            <person name="Woyke T."/>
        </authorList>
    </citation>
    <scope>NUCLEOTIDE SEQUENCE</scope>
    <source>
        <strain evidence="2">GVMAG-M-3300009182-46</strain>
    </source>
</reference>
<evidence type="ECO:0000313" key="2">
    <source>
        <dbReference type="EMBL" id="QHT35966.1"/>
    </source>
</evidence>
<sequence length="231" mass="27115">MIKNYYNYFNLHIYTMSPRMNFGNQDYEFNLQQQEPESEDEDYDENDDFDEDDESVDEYLPADSGKCYLALCELYNGKIHGSNNYFVNSQYLVIQRFSGNEILSQMLNGIAKQYSQIYRRLAQQSNISHSIVRNYKNIIAREDYISPQIVKCSYLPDGECVAVIKTMWIKLIQRRWRSVFNERQRIIGERSRISSIFYREVKGTWPAGLNALPSIHGMLSHLSPTSITFMS</sequence>
<evidence type="ECO:0000256" key="1">
    <source>
        <dbReference type="SAM" id="MobiDB-lite"/>
    </source>
</evidence>
<name>A0A6C0F2W8_9ZZZZ</name>